<keyword evidence="1" id="KW-0472">Membrane</keyword>
<evidence type="ECO:0000313" key="3">
    <source>
        <dbReference type="Proteomes" id="UP000652427"/>
    </source>
</evidence>
<reference evidence="2 3" key="1">
    <citation type="submission" date="2020-06" db="EMBL/GenBank/DDBJ databases">
        <authorList>
            <person name="Kim S.-J."/>
            <person name="Park S.-J."/>
        </authorList>
    </citation>
    <scope>NUCLEOTIDE SEQUENCE [LARGE SCALE GENOMIC DNA]</scope>
    <source>
        <strain evidence="2 3">SW-151</strain>
    </source>
</reference>
<keyword evidence="1" id="KW-0812">Transmembrane</keyword>
<feature type="transmembrane region" description="Helical" evidence="1">
    <location>
        <begin position="51"/>
        <end position="77"/>
    </location>
</feature>
<organism evidence="2 3">
    <name type="scientific">Parasphingorhabdus flavimaris</name>
    <dbReference type="NCBI Taxonomy" id="266812"/>
    <lineage>
        <taxon>Bacteria</taxon>
        <taxon>Pseudomonadati</taxon>
        <taxon>Pseudomonadota</taxon>
        <taxon>Alphaproteobacteria</taxon>
        <taxon>Sphingomonadales</taxon>
        <taxon>Sphingomonadaceae</taxon>
        <taxon>Parasphingorhabdus</taxon>
    </lineage>
</organism>
<dbReference type="Proteomes" id="UP000652427">
    <property type="component" value="Unassembled WGS sequence"/>
</dbReference>
<dbReference type="EMBL" id="JABWMH010000003">
    <property type="protein sequence ID" value="NVD28617.1"/>
    <property type="molecule type" value="Genomic_DNA"/>
</dbReference>
<accession>A0ABX2N4N5</accession>
<evidence type="ECO:0000313" key="2">
    <source>
        <dbReference type="EMBL" id="NVD28617.1"/>
    </source>
</evidence>
<keyword evidence="1" id="KW-1133">Transmembrane helix</keyword>
<comment type="caution">
    <text evidence="2">The sequence shown here is derived from an EMBL/GenBank/DDBJ whole genome shotgun (WGS) entry which is preliminary data.</text>
</comment>
<protein>
    <submittedName>
        <fullName evidence="2">Uncharacterized protein</fullName>
    </submittedName>
</protein>
<feature type="transmembrane region" description="Helical" evidence="1">
    <location>
        <begin position="27"/>
        <end position="45"/>
    </location>
</feature>
<evidence type="ECO:0000256" key="1">
    <source>
        <dbReference type="SAM" id="Phobius"/>
    </source>
</evidence>
<dbReference type="RefSeq" id="WP_176280042.1">
    <property type="nucleotide sequence ID" value="NZ_JABWMH010000003.1"/>
</dbReference>
<gene>
    <name evidence="2" type="ORF">HUO14_11955</name>
</gene>
<name>A0ABX2N4N5_9SPHN</name>
<keyword evidence="3" id="KW-1185">Reference proteome</keyword>
<sequence>MPQPSRLDDPLYASMAWARYWRLMRGMALFTLICTAATLSVLFYLHGWVSIHLYIATAGGIAFALMLTAALMGLVFLSSGTGHDESIDDPFSPDGFDDE</sequence>
<proteinExistence type="predicted"/>